<dbReference type="PROSITE" id="PS50172">
    <property type="entry name" value="BRCT"/>
    <property type="match status" value="1"/>
</dbReference>
<dbReference type="PANTHER" id="PTHR14625:SF3">
    <property type="entry name" value="MICROCEPHALIN"/>
    <property type="match status" value="1"/>
</dbReference>
<keyword evidence="3" id="KW-1185">Reference proteome</keyword>
<sequence>VVAYVEVRSANDNRSSAIRKELEQLGAVDIVTHVIFKEGSKRTKNKAKKMGIYLVSVLWVDSCKRNQEHVSENLFPANVPNEKGTPTFVRAKLKLKSMQPVDFNDDVANSAERCTKRKMKRLELVDKLKSNDSTPVTSPLISKILVLETQPRSPKKLNHLVFSTQEKNMKRLNMSNPGHKYHHSML</sequence>
<dbReference type="SUPFAM" id="SSF52113">
    <property type="entry name" value="BRCT domain"/>
    <property type="match status" value="1"/>
</dbReference>
<dbReference type="InterPro" id="IPR022047">
    <property type="entry name" value="Microcephalin-like"/>
</dbReference>
<gene>
    <name evidence="2" type="ORF">KUTeg_016928</name>
</gene>
<dbReference type="CDD" id="cd17716">
    <property type="entry name" value="BRCT_microcephalin_rpt1"/>
    <property type="match status" value="1"/>
</dbReference>
<dbReference type="Pfam" id="PF12738">
    <property type="entry name" value="PTCB-BRCT"/>
    <property type="match status" value="1"/>
</dbReference>
<dbReference type="PANTHER" id="PTHR14625">
    <property type="entry name" value="MICROCEPHALIN"/>
    <property type="match status" value="1"/>
</dbReference>
<accession>A0ABQ9EMB6</accession>
<proteinExistence type="predicted"/>
<dbReference type="InterPro" id="IPR036420">
    <property type="entry name" value="BRCT_dom_sf"/>
</dbReference>
<reference evidence="2 3" key="1">
    <citation type="submission" date="2022-12" db="EMBL/GenBank/DDBJ databases">
        <title>Chromosome-level genome of Tegillarca granosa.</title>
        <authorList>
            <person name="Kim J."/>
        </authorList>
    </citation>
    <scope>NUCLEOTIDE SEQUENCE [LARGE SCALE GENOMIC DNA]</scope>
    <source>
        <strain evidence="2">Teg-2019</strain>
        <tissue evidence="2">Adductor muscle</tissue>
    </source>
</reference>
<protein>
    <recommendedName>
        <fullName evidence="1">BRCT domain-containing protein</fullName>
    </recommendedName>
</protein>
<feature type="non-terminal residue" evidence="2">
    <location>
        <position position="1"/>
    </location>
</feature>
<feature type="domain" description="BRCT" evidence="1">
    <location>
        <begin position="1"/>
        <end position="77"/>
    </location>
</feature>
<evidence type="ECO:0000313" key="3">
    <source>
        <dbReference type="Proteomes" id="UP001217089"/>
    </source>
</evidence>
<evidence type="ECO:0000259" key="1">
    <source>
        <dbReference type="PROSITE" id="PS50172"/>
    </source>
</evidence>
<evidence type="ECO:0000313" key="2">
    <source>
        <dbReference type="EMBL" id="KAJ8306383.1"/>
    </source>
</evidence>
<dbReference type="Proteomes" id="UP001217089">
    <property type="component" value="Unassembled WGS sequence"/>
</dbReference>
<feature type="non-terminal residue" evidence="2">
    <location>
        <position position="186"/>
    </location>
</feature>
<dbReference type="EMBL" id="JARBDR010000813">
    <property type="protein sequence ID" value="KAJ8306383.1"/>
    <property type="molecule type" value="Genomic_DNA"/>
</dbReference>
<organism evidence="2 3">
    <name type="scientific">Tegillarca granosa</name>
    <name type="common">Malaysian cockle</name>
    <name type="synonym">Anadara granosa</name>
    <dbReference type="NCBI Taxonomy" id="220873"/>
    <lineage>
        <taxon>Eukaryota</taxon>
        <taxon>Metazoa</taxon>
        <taxon>Spiralia</taxon>
        <taxon>Lophotrochozoa</taxon>
        <taxon>Mollusca</taxon>
        <taxon>Bivalvia</taxon>
        <taxon>Autobranchia</taxon>
        <taxon>Pteriomorphia</taxon>
        <taxon>Arcoida</taxon>
        <taxon>Arcoidea</taxon>
        <taxon>Arcidae</taxon>
        <taxon>Tegillarca</taxon>
    </lineage>
</organism>
<name>A0ABQ9EMB6_TEGGR</name>
<dbReference type="InterPro" id="IPR001357">
    <property type="entry name" value="BRCT_dom"/>
</dbReference>
<comment type="caution">
    <text evidence="2">The sequence shown here is derived from an EMBL/GenBank/DDBJ whole genome shotgun (WGS) entry which is preliminary data.</text>
</comment>
<dbReference type="Gene3D" id="3.40.50.10190">
    <property type="entry name" value="BRCT domain"/>
    <property type="match status" value="1"/>
</dbReference>